<name>A0ABN0YYV9_9ACTN</name>
<gene>
    <name evidence="9" type="ORF">GCM10010357_46920</name>
</gene>
<evidence type="ECO:0000256" key="6">
    <source>
        <dbReference type="SAM" id="MobiDB-lite"/>
    </source>
</evidence>
<reference evidence="9 10" key="1">
    <citation type="journal article" date="2019" name="Int. J. Syst. Evol. Microbiol.">
        <title>The Global Catalogue of Microorganisms (GCM) 10K type strain sequencing project: providing services to taxonomists for standard genome sequencing and annotation.</title>
        <authorList>
            <consortium name="The Broad Institute Genomics Platform"/>
            <consortium name="The Broad Institute Genome Sequencing Center for Infectious Disease"/>
            <person name="Wu L."/>
            <person name="Ma J."/>
        </authorList>
    </citation>
    <scope>NUCLEOTIDE SEQUENCE [LARGE SCALE GENOMIC DNA]</scope>
    <source>
        <strain evidence="9 10">JCM 4788</strain>
    </source>
</reference>
<dbReference type="PANTHER" id="PTHR43124:SF8">
    <property type="entry name" value="INNER MEMBRANE TRANSPORT PROTEIN YDHP"/>
    <property type="match status" value="1"/>
</dbReference>
<evidence type="ECO:0000313" key="9">
    <source>
        <dbReference type="EMBL" id="GAA0420195.1"/>
    </source>
</evidence>
<feature type="compositionally biased region" description="Polar residues" evidence="6">
    <location>
        <begin position="391"/>
        <end position="411"/>
    </location>
</feature>
<feature type="transmembrane region" description="Helical" evidence="7">
    <location>
        <begin position="134"/>
        <end position="152"/>
    </location>
</feature>
<dbReference type="EMBL" id="BAAABX010000050">
    <property type="protein sequence ID" value="GAA0420195.1"/>
    <property type="molecule type" value="Genomic_DNA"/>
</dbReference>
<evidence type="ECO:0000256" key="7">
    <source>
        <dbReference type="SAM" id="Phobius"/>
    </source>
</evidence>
<feature type="transmembrane region" description="Helical" evidence="7">
    <location>
        <begin position="46"/>
        <end position="69"/>
    </location>
</feature>
<dbReference type="InterPro" id="IPR036259">
    <property type="entry name" value="MFS_trans_sf"/>
</dbReference>
<dbReference type="RefSeq" id="WP_344027577.1">
    <property type="nucleotide sequence ID" value="NZ_BAAABX010000050.1"/>
</dbReference>
<proteinExistence type="predicted"/>
<feature type="transmembrane region" description="Helical" evidence="7">
    <location>
        <begin position="269"/>
        <end position="290"/>
    </location>
</feature>
<dbReference type="Pfam" id="PF07690">
    <property type="entry name" value="MFS_1"/>
    <property type="match status" value="1"/>
</dbReference>
<keyword evidence="10" id="KW-1185">Reference proteome</keyword>
<comment type="subcellular location">
    <subcellularLocation>
        <location evidence="1">Cell membrane</location>
        <topology evidence="1">Multi-pass membrane protein</topology>
    </subcellularLocation>
</comment>
<feature type="transmembrane region" description="Helical" evidence="7">
    <location>
        <begin position="362"/>
        <end position="381"/>
    </location>
</feature>
<feature type="transmembrane region" description="Helical" evidence="7">
    <location>
        <begin position="164"/>
        <end position="187"/>
    </location>
</feature>
<dbReference type="InterPro" id="IPR020846">
    <property type="entry name" value="MFS_dom"/>
</dbReference>
<evidence type="ECO:0000256" key="5">
    <source>
        <dbReference type="ARBA" id="ARBA00023136"/>
    </source>
</evidence>
<evidence type="ECO:0000313" key="10">
    <source>
        <dbReference type="Proteomes" id="UP001500879"/>
    </source>
</evidence>
<feature type="transmembrane region" description="Helical" evidence="7">
    <location>
        <begin position="208"/>
        <end position="229"/>
    </location>
</feature>
<comment type="caution">
    <text evidence="9">The sequence shown here is derived from an EMBL/GenBank/DDBJ whole genome shotgun (WGS) entry which is preliminary data.</text>
</comment>
<organism evidence="9 10">
    <name type="scientific">Streptomyces luteireticuli</name>
    <dbReference type="NCBI Taxonomy" id="173858"/>
    <lineage>
        <taxon>Bacteria</taxon>
        <taxon>Bacillati</taxon>
        <taxon>Actinomycetota</taxon>
        <taxon>Actinomycetes</taxon>
        <taxon>Kitasatosporales</taxon>
        <taxon>Streptomycetaceae</taxon>
        <taxon>Streptomyces</taxon>
    </lineage>
</organism>
<sequence>MSRAVTVPRPVYVLSLGIFAMVTSEFVVAGLMPQMAEGLGVSVPEIGYLITAYAAAMALGGPFLTVALLRLGQKSALFTLFAVFLAGNVLAATASGYGVMLAARVITGVAAQAFFGIALSLAPQLTPPAVRGRAIGVVMNGLMLGTLLGLPLSTLVGERLGWRAAFWAITLLTGAAALATAAGVPRLGPSEGGGDVRRELAAFRNSRLWLVLSTSALIIGATFAAFSYLNPVLTEVTGFGTGAVAPLLIAYGAATVVGNTVVARLADRYALPVLLCGLALNLAFLTGFALLAHLAVPAVVCMLGIGLAGVTMNPAMIVRVQRTANARPLVNTVHSSFITFGVMIGSSVGGLSVGRFGLRGPLWLGAALAALGLLTLVPDLVRAQRRRARKTSATPFVSPGTTSAASEVNTTPRPPAVTDPGPAVAACAATGRSVPE</sequence>
<evidence type="ECO:0000256" key="2">
    <source>
        <dbReference type="ARBA" id="ARBA00022475"/>
    </source>
</evidence>
<evidence type="ECO:0000256" key="1">
    <source>
        <dbReference type="ARBA" id="ARBA00004651"/>
    </source>
</evidence>
<keyword evidence="5 7" id="KW-0472">Membrane</keyword>
<evidence type="ECO:0000256" key="4">
    <source>
        <dbReference type="ARBA" id="ARBA00022989"/>
    </source>
</evidence>
<protein>
    <submittedName>
        <fullName evidence="9">MFS transporter</fullName>
    </submittedName>
</protein>
<dbReference type="InterPro" id="IPR011701">
    <property type="entry name" value="MFS"/>
</dbReference>
<dbReference type="CDD" id="cd17324">
    <property type="entry name" value="MFS_NepI_like"/>
    <property type="match status" value="1"/>
</dbReference>
<keyword evidence="2" id="KW-1003">Cell membrane</keyword>
<feature type="transmembrane region" description="Helical" evidence="7">
    <location>
        <begin position="329"/>
        <end position="350"/>
    </location>
</feature>
<feature type="transmembrane region" description="Helical" evidence="7">
    <location>
        <begin position="101"/>
        <end position="122"/>
    </location>
</feature>
<dbReference type="SUPFAM" id="SSF103473">
    <property type="entry name" value="MFS general substrate transporter"/>
    <property type="match status" value="1"/>
</dbReference>
<dbReference type="PROSITE" id="PS50850">
    <property type="entry name" value="MFS"/>
    <property type="match status" value="1"/>
</dbReference>
<feature type="transmembrane region" description="Helical" evidence="7">
    <location>
        <begin position="296"/>
        <end position="317"/>
    </location>
</feature>
<feature type="transmembrane region" description="Helical" evidence="7">
    <location>
        <begin position="12"/>
        <end position="34"/>
    </location>
</feature>
<dbReference type="Proteomes" id="UP001500879">
    <property type="component" value="Unassembled WGS sequence"/>
</dbReference>
<keyword evidence="4 7" id="KW-1133">Transmembrane helix</keyword>
<feature type="transmembrane region" description="Helical" evidence="7">
    <location>
        <begin position="241"/>
        <end position="262"/>
    </location>
</feature>
<evidence type="ECO:0000256" key="3">
    <source>
        <dbReference type="ARBA" id="ARBA00022692"/>
    </source>
</evidence>
<dbReference type="PANTHER" id="PTHR43124">
    <property type="entry name" value="PURINE EFFLUX PUMP PBUE"/>
    <property type="match status" value="1"/>
</dbReference>
<feature type="region of interest" description="Disordered" evidence="6">
    <location>
        <begin position="388"/>
        <end position="436"/>
    </location>
</feature>
<accession>A0ABN0YYV9</accession>
<dbReference type="InterPro" id="IPR050189">
    <property type="entry name" value="MFS_Efflux_Transporters"/>
</dbReference>
<evidence type="ECO:0000259" key="8">
    <source>
        <dbReference type="PROSITE" id="PS50850"/>
    </source>
</evidence>
<feature type="transmembrane region" description="Helical" evidence="7">
    <location>
        <begin position="76"/>
        <end position="95"/>
    </location>
</feature>
<keyword evidence="3 7" id="KW-0812">Transmembrane</keyword>
<dbReference type="Gene3D" id="1.20.1250.20">
    <property type="entry name" value="MFS general substrate transporter like domains"/>
    <property type="match status" value="1"/>
</dbReference>
<feature type="domain" description="Major facilitator superfamily (MFS) profile" evidence="8">
    <location>
        <begin position="10"/>
        <end position="384"/>
    </location>
</feature>